<sequence length="238" mass="26383">MVWEHGSDPPNVRESNSEPTSSEIVPSVLVFDMGGVLAPDADKSLWLQSFAPEDRQMAEAAYLAAFKQGRVTRGALPQDLWRRALTAAGMPEDSEWRKFDDAVQRGFRPFWEVLGLVDRARRRGYRVGIISNHVCGWFDPWFERFGLGELFTEPALVLVSSRVEVAKPDPAIFDAFLEQSGLQPAQCLFIDDKAANVEAAVRHGMKAVQFRYESKDGRPVDSVAVLSARLAACGVSLA</sequence>
<reference evidence="2" key="1">
    <citation type="submission" date="2021-01" db="EMBL/GenBank/DDBJ databases">
        <authorList>
            <person name="Corre E."/>
            <person name="Pelletier E."/>
            <person name="Niang G."/>
            <person name="Scheremetjew M."/>
            <person name="Finn R."/>
            <person name="Kale V."/>
            <person name="Holt S."/>
            <person name="Cochrane G."/>
            <person name="Meng A."/>
            <person name="Brown T."/>
            <person name="Cohen L."/>
        </authorList>
    </citation>
    <scope>NUCLEOTIDE SEQUENCE</scope>
</reference>
<dbReference type="InterPro" id="IPR036412">
    <property type="entry name" value="HAD-like_sf"/>
</dbReference>
<dbReference type="PANTHER" id="PTHR43611:SF3">
    <property type="entry name" value="FLAVIN MONONUCLEOTIDE HYDROLASE 1, CHLOROPLATIC"/>
    <property type="match status" value="1"/>
</dbReference>
<dbReference type="CDD" id="cd02603">
    <property type="entry name" value="HAD_sEH-N_like"/>
    <property type="match status" value="1"/>
</dbReference>
<evidence type="ECO:0000313" key="2">
    <source>
        <dbReference type="EMBL" id="CAD8859514.1"/>
    </source>
</evidence>
<proteinExistence type="predicted"/>
<name>A0A7S1ANJ8_NOCSC</name>
<dbReference type="PRINTS" id="PR00413">
    <property type="entry name" value="HADHALOGNASE"/>
</dbReference>
<dbReference type="InterPro" id="IPR023214">
    <property type="entry name" value="HAD_sf"/>
</dbReference>
<dbReference type="SFLD" id="SFLDS00003">
    <property type="entry name" value="Haloacid_Dehalogenase"/>
    <property type="match status" value="1"/>
</dbReference>
<protein>
    <submittedName>
        <fullName evidence="2">Uncharacterized protein</fullName>
    </submittedName>
</protein>
<accession>A0A7S1ANJ8</accession>
<dbReference type="Pfam" id="PF00702">
    <property type="entry name" value="Hydrolase"/>
    <property type="match status" value="1"/>
</dbReference>
<dbReference type="SFLD" id="SFLDG01129">
    <property type="entry name" value="C1.5:_HAD__Beta-PGM__Phosphata"/>
    <property type="match status" value="1"/>
</dbReference>
<organism evidence="2">
    <name type="scientific">Noctiluca scintillans</name>
    <name type="common">Sea sparkle</name>
    <name type="synonym">Red tide dinoflagellate</name>
    <dbReference type="NCBI Taxonomy" id="2966"/>
    <lineage>
        <taxon>Eukaryota</taxon>
        <taxon>Sar</taxon>
        <taxon>Alveolata</taxon>
        <taxon>Dinophyceae</taxon>
        <taxon>Noctilucales</taxon>
        <taxon>Noctilucaceae</taxon>
        <taxon>Noctiluca</taxon>
    </lineage>
</organism>
<dbReference type="PANTHER" id="PTHR43611">
    <property type="entry name" value="ALPHA-D-GLUCOSE 1-PHOSPHATE PHOSPHATASE"/>
    <property type="match status" value="1"/>
</dbReference>
<gene>
    <name evidence="2" type="ORF">NSCI0253_LOCUS33868</name>
</gene>
<feature type="region of interest" description="Disordered" evidence="1">
    <location>
        <begin position="1"/>
        <end position="20"/>
    </location>
</feature>
<dbReference type="AlphaFoldDB" id="A0A7S1ANJ8"/>
<dbReference type="Gene3D" id="3.40.50.1000">
    <property type="entry name" value="HAD superfamily/HAD-like"/>
    <property type="match status" value="1"/>
</dbReference>
<dbReference type="NCBIfam" id="TIGR01509">
    <property type="entry name" value="HAD-SF-IA-v3"/>
    <property type="match status" value="1"/>
</dbReference>
<dbReference type="InterPro" id="IPR006439">
    <property type="entry name" value="HAD-SF_hydro_IA"/>
</dbReference>
<dbReference type="SUPFAM" id="SSF56784">
    <property type="entry name" value="HAD-like"/>
    <property type="match status" value="1"/>
</dbReference>
<evidence type="ECO:0000256" key="1">
    <source>
        <dbReference type="SAM" id="MobiDB-lite"/>
    </source>
</evidence>
<dbReference type="EMBL" id="HBFQ01047536">
    <property type="protein sequence ID" value="CAD8859514.1"/>
    <property type="molecule type" value="Transcribed_RNA"/>
</dbReference>
<dbReference type="NCBIfam" id="TIGR01549">
    <property type="entry name" value="HAD-SF-IA-v1"/>
    <property type="match status" value="1"/>
</dbReference>